<evidence type="ECO:0000313" key="2">
    <source>
        <dbReference type="Proteomes" id="UP000828390"/>
    </source>
</evidence>
<name>A0A9D4FBJ7_DREPO</name>
<gene>
    <name evidence="1" type="ORF">DPMN_149548</name>
</gene>
<comment type="caution">
    <text evidence="1">The sequence shown here is derived from an EMBL/GenBank/DDBJ whole genome shotgun (WGS) entry which is preliminary data.</text>
</comment>
<evidence type="ECO:0008006" key="3">
    <source>
        <dbReference type="Google" id="ProtNLM"/>
    </source>
</evidence>
<organism evidence="1 2">
    <name type="scientific">Dreissena polymorpha</name>
    <name type="common">Zebra mussel</name>
    <name type="synonym">Mytilus polymorpha</name>
    <dbReference type="NCBI Taxonomy" id="45954"/>
    <lineage>
        <taxon>Eukaryota</taxon>
        <taxon>Metazoa</taxon>
        <taxon>Spiralia</taxon>
        <taxon>Lophotrochozoa</taxon>
        <taxon>Mollusca</taxon>
        <taxon>Bivalvia</taxon>
        <taxon>Autobranchia</taxon>
        <taxon>Heteroconchia</taxon>
        <taxon>Euheterodonta</taxon>
        <taxon>Imparidentia</taxon>
        <taxon>Neoheterodontei</taxon>
        <taxon>Myida</taxon>
        <taxon>Dreissenoidea</taxon>
        <taxon>Dreissenidae</taxon>
        <taxon>Dreissena</taxon>
    </lineage>
</organism>
<sequence length="171" mass="19640">MMYSKLFRRFLRQVAVAKMGKVVVAFLFLATVICVIAAQESRHGLPYRCRGPRPHQGNCFRADHMWHFNGYRCVKLPLHCYTTNPNSNAFGSKFECKRLCEGLEVLYTQNVATNTFIVSIVDDRCKSDTFDEARAGWLSLVGHRFRFKSTEVLRKTSCQKDPESGYISNNN</sequence>
<dbReference type="EMBL" id="JAIWYP010000007">
    <property type="protein sequence ID" value="KAH3795984.1"/>
    <property type="molecule type" value="Genomic_DNA"/>
</dbReference>
<accession>A0A9D4FBJ7</accession>
<reference evidence="1" key="2">
    <citation type="submission" date="2020-11" db="EMBL/GenBank/DDBJ databases">
        <authorList>
            <person name="McCartney M.A."/>
            <person name="Auch B."/>
            <person name="Kono T."/>
            <person name="Mallez S."/>
            <person name="Becker A."/>
            <person name="Gohl D.M."/>
            <person name="Silverstein K.A.T."/>
            <person name="Koren S."/>
            <person name="Bechman K.B."/>
            <person name="Herman A."/>
            <person name="Abrahante J.E."/>
            <person name="Garbe J."/>
        </authorList>
    </citation>
    <scope>NUCLEOTIDE SEQUENCE</scope>
    <source>
        <strain evidence="1">Duluth1</strain>
        <tissue evidence="1">Whole animal</tissue>
    </source>
</reference>
<proteinExistence type="predicted"/>
<keyword evidence="2" id="KW-1185">Reference proteome</keyword>
<dbReference type="AlphaFoldDB" id="A0A9D4FBJ7"/>
<reference evidence="1" key="1">
    <citation type="journal article" date="2019" name="bioRxiv">
        <title>The Genome of the Zebra Mussel, Dreissena polymorpha: A Resource for Invasive Species Research.</title>
        <authorList>
            <person name="McCartney M.A."/>
            <person name="Auch B."/>
            <person name="Kono T."/>
            <person name="Mallez S."/>
            <person name="Zhang Y."/>
            <person name="Obille A."/>
            <person name="Becker A."/>
            <person name="Abrahante J.E."/>
            <person name="Garbe J."/>
            <person name="Badalamenti J.P."/>
            <person name="Herman A."/>
            <person name="Mangelson H."/>
            <person name="Liachko I."/>
            <person name="Sullivan S."/>
            <person name="Sone E.D."/>
            <person name="Koren S."/>
            <person name="Silverstein K.A.T."/>
            <person name="Beckman K.B."/>
            <person name="Gohl D.M."/>
        </authorList>
    </citation>
    <scope>NUCLEOTIDE SEQUENCE</scope>
    <source>
        <strain evidence="1">Duluth1</strain>
        <tissue evidence="1">Whole animal</tissue>
    </source>
</reference>
<dbReference type="Proteomes" id="UP000828390">
    <property type="component" value="Unassembled WGS sequence"/>
</dbReference>
<evidence type="ECO:0000313" key="1">
    <source>
        <dbReference type="EMBL" id="KAH3795984.1"/>
    </source>
</evidence>
<protein>
    <recommendedName>
        <fullName evidence="3">BPTI/Kunitz inhibitor domain-containing protein</fullName>
    </recommendedName>
</protein>